<dbReference type="GO" id="GO:0005524">
    <property type="term" value="F:ATP binding"/>
    <property type="evidence" value="ECO:0007669"/>
    <property type="project" value="UniProtKB-KW"/>
</dbReference>
<dbReference type="FunFam" id="1.10.730.10:FF:000006">
    <property type="entry name" value="Arginyl-tRNA synthetase 2, mitochondrial"/>
    <property type="match status" value="1"/>
</dbReference>
<dbReference type="EC" id="6.1.1.19" evidence="2"/>
<dbReference type="OrthoDB" id="68056at2759"/>
<dbReference type="GO" id="GO:0006420">
    <property type="term" value="P:arginyl-tRNA aminoacylation"/>
    <property type="evidence" value="ECO:0007669"/>
    <property type="project" value="InterPro"/>
</dbReference>
<dbReference type="SUPFAM" id="SSF52374">
    <property type="entry name" value="Nucleotidylyl transferase"/>
    <property type="match status" value="1"/>
</dbReference>
<dbReference type="InterPro" id="IPR008909">
    <property type="entry name" value="DALR_anticod-bd"/>
</dbReference>
<evidence type="ECO:0000256" key="9">
    <source>
        <dbReference type="ARBA" id="ARBA00049339"/>
    </source>
</evidence>
<dbReference type="PANTHER" id="PTHR11956:SF11">
    <property type="entry name" value="ARGININE--TRNA LIGASE, MITOCHONDRIAL-RELATED"/>
    <property type="match status" value="1"/>
</dbReference>
<accession>T0LDK3</accession>
<evidence type="ECO:0000313" key="13">
    <source>
        <dbReference type="Proteomes" id="UP000053780"/>
    </source>
</evidence>
<dbReference type="Proteomes" id="UP000053780">
    <property type="component" value="Unassembled WGS sequence"/>
</dbReference>
<dbReference type="GO" id="GO:0004814">
    <property type="term" value="F:arginine-tRNA ligase activity"/>
    <property type="evidence" value="ECO:0007669"/>
    <property type="project" value="UniProtKB-EC"/>
</dbReference>
<evidence type="ECO:0000256" key="10">
    <source>
        <dbReference type="RuleBase" id="RU363038"/>
    </source>
</evidence>
<dbReference type="Pfam" id="PF05746">
    <property type="entry name" value="DALR_1"/>
    <property type="match status" value="1"/>
</dbReference>
<keyword evidence="13" id="KW-1185">Reference proteome</keyword>
<proteinExistence type="inferred from homology"/>
<dbReference type="HOGENOM" id="CLU_006406_6_2_1"/>
<dbReference type="GO" id="GO:0005739">
    <property type="term" value="C:mitochondrion"/>
    <property type="evidence" value="ECO:0007669"/>
    <property type="project" value="TreeGrafter"/>
</dbReference>
<dbReference type="FunFam" id="3.40.50.620:FF:000058">
    <property type="entry name" value="Mitochondrial arginyl-tRNA synthetase"/>
    <property type="match status" value="1"/>
</dbReference>
<reference evidence="12 13" key="1">
    <citation type="journal article" date="2013" name="BMC Genomics">
        <title>Genome sequencing and comparative genomics of honey bee microsporidia, Nosema apis reveal novel insights into host-parasite interactions.</title>
        <authorList>
            <person name="Chen Yp."/>
            <person name="Pettis J.S."/>
            <person name="Zhao Y."/>
            <person name="Liu X."/>
            <person name="Tallon L.J."/>
            <person name="Sadzewicz L.D."/>
            <person name="Li R."/>
            <person name="Zheng H."/>
            <person name="Huang S."/>
            <person name="Zhang X."/>
            <person name="Hamilton M.C."/>
            <person name="Pernal S.F."/>
            <person name="Melathopoulos A.P."/>
            <person name="Yan X."/>
            <person name="Evans J.D."/>
        </authorList>
    </citation>
    <scope>NUCLEOTIDE SEQUENCE [LARGE SCALE GENOMIC DNA]</scope>
    <source>
        <strain evidence="12 13">BRL 01</strain>
    </source>
</reference>
<dbReference type="PRINTS" id="PR01038">
    <property type="entry name" value="TRNASYNTHARG"/>
</dbReference>
<dbReference type="SUPFAM" id="SSF47323">
    <property type="entry name" value="Anticodon-binding domain of a subclass of class I aminoacyl-tRNA synthetases"/>
    <property type="match status" value="1"/>
</dbReference>
<gene>
    <name evidence="12" type="ORF">NAPIS_ORF00039</name>
</gene>
<dbReference type="InterPro" id="IPR035684">
    <property type="entry name" value="ArgRS_core"/>
</dbReference>
<dbReference type="InterPro" id="IPR001412">
    <property type="entry name" value="aa-tRNA-synth_I_CS"/>
</dbReference>
<dbReference type="AlphaFoldDB" id="T0LDK3"/>
<evidence type="ECO:0000256" key="7">
    <source>
        <dbReference type="ARBA" id="ARBA00023146"/>
    </source>
</evidence>
<evidence type="ECO:0000256" key="8">
    <source>
        <dbReference type="ARBA" id="ARBA00033033"/>
    </source>
</evidence>
<name>T0LDK3_9MICR</name>
<keyword evidence="3 10" id="KW-0436">Ligase</keyword>
<keyword evidence="7 10" id="KW-0030">Aminoacyl-tRNA synthetase</keyword>
<dbReference type="Gene3D" id="1.10.730.10">
    <property type="entry name" value="Isoleucyl-tRNA Synthetase, Domain 1"/>
    <property type="match status" value="1"/>
</dbReference>
<evidence type="ECO:0000256" key="1">
    <source>
        <dbReference type="ARBA" id="ARBA00005594"/>
    </source>
</evidence>
<dbReference type="Pfam" id="PF00750">
    <property type="entry name" value="tRNA-synt_1d"/>
    <property type="match status" value="1"/>
</dbReference>
<organism evidence="12 13">
    <name type="scientific">Vairimorpha apis BRL 01</name>
    <dbReference type="NCBI Taxonomy" id="1037528"/>
    <lineage>
        <taxon>Eukaryota</taxon>
        <taxon>Fungi</taxon>
        <taxon>Fungi incertae sedis</taxon>
        <taxon>Microsporidia</taxon>
        <taxon>Nosematidae</taxon>
        <taxon>Vairimorpha</taxon>
    </lineage>
</organism>
<dbReference type="PANTHER" id="PTHR11956">
    <property type="entry name" value="ARGINYL-TRNA SYNTHETASE"/>
    <property type="match status" value="1"/>
</dbReference>
<feature type="domain" description="DALR anticodon binding" evidence="11">
    <location>
        <begin position="445"/>
        <end position="563"/>
    </location>
</feature>
<dbReference type="EMBL" id="KE646853">
    <property type="protein sequence ID" value="EQB62383.1"/>
    <property type="molecule type" value="Genomic_DNA"/>
</dbReference>
<dbReference type="Gene3D" id="3.40.50.620">
    <property type="entry name" value="HUPs"/>
    <property type="match status" value="1"/>
</dbReference>
<evidence type="ECO:0000256" key="5">
    <source>
        <dbReference type="ARBA" id="ARBA00022840"/>
    </source>
</evidence>
<keyword evidence="6 10" id="KW-0648">Protein biosynthesis</keyword>
<comment type="similarity">
    <text evidence="1 10">Belongs to the class-I aminoacyl-tRNA synthetase family.</text>
</comment>
<evidence type="ECO:0000256" key="6">
    <source>
        <dbReference type="ARBA" id="ARBA00022917"/>
    </source>
</evidence>
<evidence type="ECO:0000259" key="11">
    <source>
        <dbReference type="SMART" id="SM00836"/>
    </source>
</evidence>
<dbReference type="NCBIfam" id="TIGR00456">
    <property type="entry name" value="argS"/>
    <property type="match status" value="1"/>
</dbReference>
<evidence type="ECO:0000256" key="3">
    <source>
        <dbReference type="ARBA" id="ARBA00022598"/>
    </source>
</evidence>
<evidence type="ECO:0000256" key="2">
    <source>
        <dbReference type="ARBA" id="ARBA00012837"/>
    </source>
</evidence>
<dbReference type="PROSITE" id="PS00178">
    <property type="entry name" value="AA_TRNA_LIGASE_I"/>
    <property type="match status" value="1"/>
</dbReference>
<comment type="catalytic activity">
    <reaction evidence="9">
        <text>tRNA(Arg) + L-arginine + ATP = L-arginyl-tRNA(Arg) + AMP + diphosphate</text>
        <dbReference type="Rhea" id="RHEA:20301"/>
        <dbReference type="Rhea" id="RHEA-COMP:9658"/>
        <dbReference type="Rhea" id="RHEA-COMP:9673"/>
        <dbReference type="ChEBI" id="CHEBI:30616"/>
        <dbReference type="ChEBI" id="CHEBI:32682"/>
        <dbReference type="ChEBI" id="CHEBI:33019"/>
        <dbReference type="ChEBI" id="CHEBI:78442"/>
        <dbReference type="ChEBI" id="CHEBI:78513"/>
        <dbReference type="ChEBI" id="CHEBI:456215"/>
        <dbReference type="EC" id="6.1.1.19"/>
    </reaction>
</comment>
<dbReference type="InterPro" id="IPR009080">
    <property type="entry name" value="tRNAsynth_Ia_anticodon-bd"/>
</dbReference>
<sequence>MLLDEIIDNLLNNIENITNIDKKELKSCLEIICSDQKSHCTFFFIKIRSNPTDVAKEFYKALISNTISGLKNVTIRESSVSFNIDIFIYIKKIIKCNLHKKEKYGNNNVGNGKKVVLDYSSPNIAKIFHIGHFRTTILGNFIKNLHNFCGYKTVAINYLGDWGKQFGLVLLGFEKFGSEEELKKDPHKHLFEVYVKINKEAEKNENINLEAKKIFELMENENDLKYLDLWKRFRDISIEKYMYLYKKIGVEFDEYSGESFYEQKSKKLVKELEFAVTNKDGSIFLNIDEETKPLVLKSDGTTLYMTRDIYAALDRIDRFNPFKLIYVVASEQTLHFEQLFKIVKKLKGETSKLEHVKYGLVSGMSTRKGTVQFLEDIIIVAKEVMLKEIKSNPEKAAKIDNIEETALNLAVSTLVVMDFSAKRIKGYEFDVEKRAKNVSGTGSYFQYAHCRLKSIEEKNFNIDTEEIENINENFFDNELICKLFYKLLWFEKVIFMCLEDHEPSRIVTYLNDLCCYVNSINSKLKVKGEEINVARPRLIAFKCARIVIGNALRLFGLKPLNRM</sequence>
<keyword evidence="4 10" id="KW-0547">Nucleotide-binding</keyword>
<evidence type="ECO:0000313" key="12">
    <source>
        <dbReference type="EMBL" id="EQB62383.1"/>
    </source>
</evidence>
<dbReference type="GO" id="GO:0032543">
    <property type="term" value="P:mitochondrial translation"/>
    <property type="evidence" value="ECO:0007669"/>
    <property type="project" value="TreeGrafter"/>
</dbReference>
<protein>
    <recommendedName>
        <fullName evidence="2">arginine--tRNA ligase</fullName>
        <ecNumber evidence="2">6.1.1.19</ecNumber>
    </recommendedName>
    <alternativeName>
        <fullName evidence="8">Arginyl-tRNA synthetase</fullName>
    </alternativeName>
</protein>
<dbReference type="VEuPathDB" id="MicrosporidiaDB:NAPIS_ORF00039"/>
<dbReference type="SMART" id="SM00836">
    <property type="entry name" value="DALR_1"/>
    <property type="match status" value="1"/>
</dbReference>
<evidence type="ECO:0000256" key="4">
    <source>
        <dbReference type="ARBA" id="ARBA00022741"/>
    </source>
</evidence>
<dbReference type="InterPro" id="IPR001278">
    <property type="entry name" value="Arg-tRNA-ligase"/>
</dbReference>
<keyword evidence="5 10" id="KW-0067">ATP-binding</keyword>
<dbReference type="InterPro" id="IPR014729">
    <property type="entry name" value="Rossmann-like_a/b/a_fold"/>
</dbReference>